<name>A0A941J805_9BACI</name>
<dbReference type="EMBL" id="JAGTPW010000029">
    <property type="protein sequence ID" value="MBR8645211.1"/>
    <property type="molecule type" value="Genomic_DNA"/>
</dbReference>
<accession>A0A941J805</accession>
<evidence type="ECO:0000313" key="2">
    <source>
        <dbReference type="Proteomes" id="UP000680045"/>
    </source>
</evidence>
<evidence type="ECO:0000313" key="1">
    <source>
        <dbReference type="EMBL" id="MBR8645211.1"/>
    </source>
</evidence>
<organism evidence="1 2">
    <name type="scientific">Peribacillus frigoritolerans</name>
    <dbReference type="NCBI Taxonomy" id="450367"/>
    <lineage>
        <taxon>Bacteria</taxon>
        <taxon>Bacillati</taxon>
        <taxon>Bacillota</taxon>
        <taxon>Bacilli</taxon>
        <taxon>Bacillales</taxon>
        <taxon>Bacillaceae</taxon>
        <taxon>Peribacillus</taxon>
    </lineage>
</organism>
<reference evidence="1" key="1">
    <citation type="submission" date="2021-04" db="EMBL/GenBank/DDBJ databases">
        <title>Whole genome sequencing of Enterococci isolates from hospitalized patients.</title>
        <authorList>
            <person name="Ogoti B.M."/>
            <person name="Onyambu F.G."/>
        </authorList>
    </citation>
    <scope>NUCLEOTIDE SEQUENCE</scope>
    <source>
        <strain evidence="1">242</strain>
    </source>
</reference>
<protein>
    <submittedName>
        <fullName evidence="1">Uncharacterized protein</fullName>
    </submittedName>
</protein>
<dbReference type="AlphaFoldDB" id="A0A941J805"/>
<proteinExistence type="predicted"/>
<dbReference type="Proteomes" id="UP000680045">
    <property type="component" value="Unassembled WGS sequence"/>
</dbReference>
<gene>
    <name evidence="1" type="ORF">KEH51_16480</name>
</gene>
<sequence>MVLAQFYTELIGAEGMRLLLRKARLGDIPQAQPRRLRDRPQRVPGA</sequence>
<comment type="caution">
    <text evidence="1">The sequence shown here is derived from an EMBL/GenBank/DDBJ whole genome shotgun (WGS) entry which is preliminary data.</text>
</comment>